<evidence type="ECO:0000313" key="1">
    <source>
        <dbReference type="EMBL" id="SIT02556.1"/>
    </source>
</evidence>
<protein>
    <submittedName>
        <fullName evidence="1">Uncharacterized protein</fullName>
    </submittedName>
</protein>
<keyword evidence="2" id="KW-1185">Reference proteome</keyword>
<proteinExistence type="predicted"/>
<organism evidence="1 2">
    <name type="scientific">Zobellia uliginosa</name>
    <dbReference type="NCBI Taxonomy" id="143224"/>
    <lineage>
        <taxon>Bacteria</taxon>
        <taxon>Pseudomonadati</taxon>
        <taxon>Bacteroidota</taxon>
        <taxon>Flavobacteriia</taxon>
        <taxon>Flavobacteriales</taxon>
        <taxon>Flavobacteriaceae</taxon>
        <taxon>Zobellia</taxon>
    </lineage>
</organism>
<evidence type="ECO:0000313" key="2">
    <source>
        <dbReference type="Proteomes" id="UP000185728"/>
    </source>
</evidence>
<sequence>MLEKNIPYISNKTISGTVSFLYFAIRIEKWTVDRTKISRLCFRIVNLPREGVLAIASYGTKKTPYITAFFYKM</sequence>
<comment type="caution">
    <text evidence="1">The sequence shown here is derived from an EMBL/GenBank/DDBJ whole genome shotgun (WGS) entry which is preliminary data.</text>
</comment>
<reference evidence="1 2" key="1">
    <citation type="submission" date="2017-01" db="EMBL/GenBank/DDBJ databases">
        <authorList>
            <person name="Varghese N."/>
            <person name="Submissions S."/>
        </authorList>
    </citation>
    <scope>NUCLEOTIDE SEQUENCE [LARGE SCALE GENOMIC DNA]</scope>
    <source>
        <strain evidence="1 2">DSM 2061</strain>
    </source>
</reference>
<gene>
    <name evidence="1" type="ORF">SAMN05421766_10779</name>
</gene>
<name>A0ABY1L0L2_9FLAO</name>
<dbReference type="EMBL" id="FTOB01000007">
    <property type="protein sequence ID" value="SIT02556.1"/>
    <property type="molecule type" value="Genomic_DNA"/>
</dbReference>
<dbReference type="Proteomes" id="UP000185728">
    <property type="component" value="Unassembled WGS sequence"/>
</dbReference>
<accession>A0ABY1L0L2</accession>